<organism evidence="3 4">
    <name type="scientific">Heligmosomoides polygyrus</name>
    <name type="common">Parasitic roundworm</name>
    <dbReference type="NCBI Taxonomy" id="6339"/>
    <lineage>
        <taxon>Eukaryota</taxon>
        <taxon>Metazoa</taxon>
        <taxon>Ecdysozoa</taxon>
        <taxon>Nematoda</taxon>
        <taxon>Chromadorea</taxon>
        <taxon>Rhabditida</taxon>
        <taxon>Rhabditina</taxon>
        <taxon>Rhabditomorpha</taxon>
        <taxon>Strongyloidea</taxon>
        <taxon>Heligmosomidae</taxon>
        <taxon>Heligmosomoides</taxon>
    </lineage>
</organism>
<accession>A0A3P8HTN5</accession>
<proteinExistence type="predicted"/>
<evidence type="ECO:0000313" key="4">
    <source>
        <dbReference type="WBParaSite" id="HPBE_0002518301-mRNA-1"/>
    </source>
</evidence>
<evidence type="ECO:0000256" key="1">
    <source>
        <dbReference type="SAM" id="MobiDB-lite"/>
    </source>
</evidence>
<feature type="compositionally biased region" description="Basic and acidic residues" evidence="1">
    <location>
        <begin position="56"/>
        <end position="66"/>
    </location>
</feature>
<reference evidence="2 3" key="1">
    <citation type="submission" date="2018-11" db="EMBL/GenBank/DDBJ databases">
        <authorList>
            <consortium name="Pathogen Informatics"/>
        </authorList>
    </citation>
    <scope>NUCLEOTIDE SEQUENCE [LARGE SCALE GENOMIC DNA]</scope>
</reference>
<name>A0A183GR63_HELPZ</name>
<evidence type="ECO:0000313" key="3">
    <source>
        <dbReference type="Proteomes" id="UP000050761"/>
    </source>
</evidence>
<accession>A0A183GR63</accession>
<feature type="region of interest" description="Disordered" evidence="1">
    <location>
        <begin position="42"/>
        <end position="69"/>
    </location>
</feature>
<reference evidence="4" key="2">
    <citation type="submission" date="2019-09" db="UniProtKB">
        <authorList>
            <consortium name="WormBaseParasite"/>
        </authorList>
    </citation>
    <scope>IDENTIFICATION</scope>
</reference>
<dbReference type="Proteomes" id="UP000050761">
    <property type="component" value="Unassembled WGS sequence"/>
</dbReference>
<dbReference type="WBParaSite" id="HPBE_0002518301-mRNA-1">
    <property type="protein sequence ID" value="HPBE_0002518301-mRNA-1"/>
    <property type="gene ID" value="HPBE_0002518301"/>
</dbReference>
<dbReference type="EMBL" id="UZAH01037481">
    <property type="protein sequence ID" value="VDP49559.1"/>
    <property type="molecule type" value="Genomic_DNA"/>
</dbReference>
<protein>
    <submittedName>
        <fullName evidence="2 4">Uncharacterized protein</fullName>
    </submittedName>
</protein>
<sequence length="124" mass="12906">MGKWLTSAAEGASSALPALPVSIDRPCAAAARAAALASILRPAGLPSRGPGSAQRSDAHYEGKHQEGPWGLVSTTLTPAASAIFRQYGRGGLLLYSLFDVWYSLLDEDCNKSYELVVCPTGGIG</sequence>
<dbReference type="AlphaFoldDB" id="A0A183GR63"/>
<evidence type="ECO:0000313" key="2">
    <source>
        <dbReference type="EMBL" id="VDP49559.1"/>
    </source>
</evidence>
<keyword evidence="3" id="KW-1185">Reference proteome</keyword>
<gene>
    <name evidence="2" type="ORF">HPBE_LOCUS25182</name>
</gene>